<feature type="region of interest" description="Disordered" evidence="1">
    <location>
        <begin position="4775"/>
        <end position="4794"/>
    </location>
</feature>
<gene>
    <name evidence="3" type="ORF">PRELSG_0512700</name>
</gene>
<protein>
    <submittedName>
        <fullName evidence="3">Uncharacterized protein</fullName>
    </submittedName>
</protein>
<dbReference type="PANTHER" id="PTHR21533">
    <property type="entry name" value="LEUCINE-RICH PROTEIN"/>
    <property type="match status" value="1"/>
</dbReference>
<dbReference type="GeneID" id="39735070"/>
<sequence>MIILLTILKFLIGKYTNKYIKVIKNICINNIKNYIFEEIEFNQLSFNCYDNIKKSKNKRKENNNNNNGNFNGSEEKINDYLVYLNSLKKKKNDLLFNIFYIGKLEIDWSNNFDNGLTVSVENIFINIKLTEKKKYSNNCVIIKNNIKELNNGENNVTVKSNFFFSTFFFITLCMSIIKKNIYKSVNIFFKYFISILTKFNIYQFFKKVFFRYFLKHFLCIDINNVNIIFEDSLLGNQKNLFFSFYIKNIHVNNYNYIKNIKKETAKLSFNNSSNGNVKTNENIEIFKILINKFSIYLDTRNQHISNSNIHLNKAQFKFFFYYNINIFHKGKCLLEDSNAVCIISKEKKKNKKYLINFSLPYINFNILNDNLYILYLFLHKYLYIFQLNKEYRKKKKYLNLKDKNINAINKNSCSKHFSYKNNFIFEKRKNFIYVNKRGYTYNGKRKALKKYKKINKNNTNNKTNNGKEKEMDNEMNNSNFRRKKRKSYENYIRRYFEFDINIKKLKLSYIYTYSDYMFCSYKNVNTSFCIIEERSRNKKKKEKTFYILNDFIFLIDKFFMMESYSQSCLCLDKRNYELLNFCKKNSFLKKVEYNLNYEDSLLEHYSVLNKMNKENYISKEKNNKYSLFIRFSNKKNIKKNISINIQSIYFTIEKIQNFYLLANKLFEKDFCIFNNLANNRKNSNKKNKKNKISFIYLNAHINNIKIELKKYDKSFFICLDNVILFYTNEDINIKKVNIASKLLSPNFSFIKQIKKKWALYKDNFNIYYKATNIYSFIQYGKCSHILIFPFSLFFSLGKLRSYKIKIDIQSLIVELNIFILKILRVIFFNEEYFLLDDNNNYDKQEKTILSSKDETILKYPPHNEKYLKILYDYKKEEILMKKELNLLFGALEVFFDNIEVTNEKHEEELANLSFCLTFILKLFNSVKIKFSCNNVNLYFFCCNQFLNKKRKKKKKISNILSFTNYKNDTTNKHNNYNIDVFYLKLKLESINFFFFVNNINSNESDYFIILKKLYIRNIFLFFDFHFKPISLYFVIFEGLKLYKFTNKEKEKKMIKLKYDSKAIRNKRCINNIKNNEEFALIIRQKCQLIYIKKTYKYKIKNNHTFIIYVDKLNIYIFDFFVNLLYYLYSSKIRNEVRRKNKKGSTFNNGIANLNNLDFHSLSRNLLEIIKNINVFYHIIIKNVYKYKLYFITKNINFYFIFNDSIKPFDDTYIFDFVNKHFKIQIDYLIVKWKNNFVKITKRKLHKFPEKEREERNINTNNILDIKKKNKEDSSNLKKKNIEKKKKIEYTILRNMNQHIKKYSYISKFFLNIYYNCLSIIKYEIKNEVNRERKSSNFSNKFIFHKSMHSNNNVNFNYNYNETTFMLKNNRHISKYAINLKEENKECNYIVHKNKNNYKKKEVILIKMEKTNIIIYDIYNMLLHLNSSKIKICSYLNFINSLNYYMKLLLKTFHSAFFKKNFAFSEISRENNEVDKIINFLQNKKKYSDKICKKRNYQNELSCNRWNNFFFYVCNIKKIYFNLNSINWKLILSNARGGKKKKKTLCLKVKNLTSIFLRNGTILDKKMFQFIYSFYNKIYCVNLYIKSKKDKDKFLIFHSNYINLINQIKFNVNMNMYKINFFKFVKKNKKKSKILRKKLVLNLGICYIHKSYYKKKINFFFKILNNIKKKAYYINQTLPIFKHKEYFNKFDIKTVIKSYNNKKKKTSKNNSSFYIFLNEQSIIPLIDFYYHIIELKNKIQLIFSNYDNNKKNEQKKRNNNNNSNNFTTIRKLNINNIKKGKYLGKVEKGNRNNNLKLNSYLHHKFFYKHMQIYNKTYNNKFNCILDILINSFNYIKFKMRNIFLFFYTNNMNVFIGTFIKNLNGALFENGFIKTSNMTLYNLKYIHELKEAIVFSNNNYFNSKKNLYIFEIYNSLKKKNDLIYLYPLFFLFKKQNINLNFANLKKRIKSISTVSSKINSNEKHMNYNQMKLLYKQRNKNKLKYIKEKSNYSVKKLNNKNRNSAYNINSKHLFNSKNISSIIFKSFLKDNKQLYKEYYNYVKYNENSFIKVKNEIFLKKNYNFLEKNMMFCKLNYIAEKKDVHKERSLKRKNRGIVHINIKYVIKKEKKPFLNILLKYIFKNIFIYFPLNTIVELNKILSSSKVFKYIHISTPNVQKKEKKILKKKKQPIFYHFKILFKNTNFHILSPSTYLMNDIKESELIVNEMNIIENVKKCKGNYYNHNDMNKLKYNEINGSEQGTNDISFNEIKKKKYIYLNEDRKKYYSTYTVDKKKEIDKRNVYLLKKKKVQHKNEKERIFLFDLIISTNLKIDIEKKVQIKLMKSHNEKEEKKKKKYLYMHKMNFNASLKQLKISSGLLYTYISLHYIINIIRLERIVNISNIYKNSKFYLNLVNIYKFKLLRNINQLKNLNEKKINKINFISLKEYCIYSISEVVNVLFFFNVVNYELNKEEYINYKLSKRNNKQFLHNKNINNNNNNNFPFREKYLSEDEKSLINKNSFFRGLSLNNKKTSNDSYSSICNNSNNRSIGNNSSNNNNNSNYRKCDDHINYNNEIYKMEKDLNSLKKCNQINRKEKEKNKHYNKILINKNYINVILSNLFICINNNDLLILKFFIEDLNYIKKKLKANKIYACKYKYDNVIISSKFKKNVKEVKNGKKKIPNKKIITKNKINVTIDILKVFFITKAYLHEIFSLNSLNNNFKISNSLINNKIKKFINFLIFKQINILLIDIMDIGNFIHNKSKRIQFVESFDLSSYYSLSKKNKFFIYIKDDINVNLNKNIINFFFLFKYNFFHNYFIYNEYNVINQLNNQKIQTLKDFRNFISYQQSFLREYIIIRNFTFYNLKYEYEDNIGYIKKNEENIIICENLFLLNICSVEDPNLRRKIFLKNKNNNKNYNKINEKNYFYVDINIHENKKCINIYPYFFISLIYTKYHKKMLTNRNSDSKKNTLNLKLKFIKNNFVNTFIIKEENMLFSVPFNFLKNCKFFQMILKINNKIYTSNKIKYNHILKLNKYELKDIYDQKKIFVCSFFYLIKKTKKLKNNKNNKSNNLLRSKYNIIQDIMKKGHEDNENGSSNKIYTLNLKNNNEEYIENIADKNKNNKKNNLKYLEKKKYSKVFSIFNITKKNVNILSIQSSIRIINLSPFNINVLLKKEKGNIKTYSIKNFDYINIYDFCFLKNIILNFSLSIYRQWIKFIKVNNENYFKEKNVKKNYIYDIENDDSYTKIIFYEIIKFKNFYFIIYIYFFDNSYNIAFISKYNIYNYTTNMLHYYVINEEKNNLNDLNFECEIKKHALKEKYTNYKESLFMLHPLLDNKITLENDFIKIIKKTNNKEEKENMNYIKNYCFNHRFNLNSIKSTNTDSISYDTNSSYTKVILLNDEYITINVKTFNFHSFTLSFIYFYPYIVLVNLTKYDFDIKMKNYSVLEKLYQNNKKKKEKKNSKYQANYCYDTYETNESEVLNFSEYTQFSLSNEEQIFNDNEKNTTKENKNKDKKNKKKNKNKLNYFYDEEFKSNNNGDNLHILRSMHMQELKIKNKSMWDFLSLKIKKKEKEKEKNAIINFESAMKILKKNPSYKTDITIYKKKNIRCKYMKIHKNMNKYFYLHKYIKFTKKNNKNLIVIKQRLFYITSLKKEKTHYIFIKKIPFATDFMYSLEYDKNILSIENISKNNFHDVKKNFLLNTYTKQKDNLEGEKKCNIKKEIRINEKDNDTYYNKKNENDDILKKKCNKKNSNKTKKKEKIYQKKEQLRVEKFEYLLDTHNTLKKMSRNLQLFVNNNIYNDILNKYKELINKETIKKGKIFIFNNLGIPFFVSSEKSNYLFFINTKYVYFKEKKHFYFYFPKFILLNKKLKLLFKVNDSIQKYYSIRNYIHLIKSKEIIQNFHILKVSLIYNIVSSFYFYSFVLKKKRIKDNINLKKKVDLNHSEKNISSYNTKGEEMTTFNEYEIIYYELYLIKFHCDIILNKNNEINIIINGLKEYNFLKNILSLDYFFHFLKNKVMIKDLKDSSENYLLHNKKKIPKIIYTNNLYGLCKNDLMNIKIYIKSLNLLFNFEGISNNSSAIENIQQKINLSKIYLNLYTFQYFNNKTLINKKKCVQFYEEISPKKKPYMKHMVFSLKKNKKRKETFYLHNIKSFKKNRKNMIKDNIDNIDTKNPELNFIPYRKLSALNEDPYNELLDKSDNDNIINECNNTFLSKNTINNLYNLFKNNIYCHYYSHIFSGYMKNIKLYEHLFNLLRSRILSICINYSDFYKKISILIENMSITKINLYDKKEFEYKYTILTKYNNNNDFININIDLYKQRIMKYKHIYNTLNILHTCTHINKITKKKKKIINNHKYITSEKKKRENNILLASNNIYINSNNISRNYENAILYNAYYFYKKKKNKINNNNDINNFKNYKINNLVNFIENIKNKKFQKQKKEIIKNLSIEIASLMLTLDYNYFINIIPFFYDYFCKKLNYYNMIDNLKCQEKRNLNIYYDLLKIVEKNKYEEIKNLKVLESYCLTKNLTVNTQIRENKFLLYIYDIDIKKTKIYINVNYLLKLFLTKNFLMNISAIKINNKKKKNIKHILKKIKKIYFYNYISIFFYLLKNLNISEHTSYTMHNFLSLLEKFLKNNLQLSPLQNLYSFVVTLKYKCEHKLDNKNKAKINKDNYSINKNISTFFNTENNALLFSSKFYSDEKNKNKYLKNFFSLNYPSFLSKQLFINSGIKENEQEKYEFNVMKQILDTNNKSDNTNIYNENIFSKSISQINKNQKEIEHNKLSNNQENIKISKKRVSLLKKYKKKKKSKKNQNQKSNAPQITRISFTHNLNIKGQ</sequence>
<feature type="region of interest" description="Disordered" evidence="1">
    <location>
        <begin position="3473"/>
        <end position="3495"/>
    </location>
</feature>
<accession>A0A1J1H5U1</accession>
<dbReference type="PANTHER" id="PTHR21533:SF19">
    <property type="entry name" value="LEUCINE-RICH PROTEIN"/>
    <property type="match status" value="1"/>
</dbReference>
<evidence type="ECO:0000256" key="1">
    <source>
        <dbReference type="SAM" id="MobiDB-lite"/>
    </source>
</evidence>
<keyword evidence="2" id="KW-1133">Transmembrane helix</keyword>
<dbReference type="KEGG" id="prel:PRELSG_0512700"/>
<dbReference type="RefSeq" id="XP_028531978.1">
    <property type="nucleotide sequence ID" value="XM_028675384.1"/>
</dbReference>
<reference evidence="3 4" key="1">
    <citation type="submission" date="2015-04" db="EMBL/GenBank/DDBJ databases">
        <authorList>
            <consortium name="Pathogen Informatics"/>
        </authorList>
    </citation>
    <scope>NUCLEOTIDE SEQUENCE [LARGE SCALE GENOMIC DNA]</scope>
    <source>
        <strain evidence="3 4">SGS1</strain>
    </source>
</reference>
<feature type="transmembrane region" description="Helical" evidence="2">
    <location>
        <begin position="3387"/>
        <end position="3406"/>
    </location>
</feature>
<evidence type="ECO:0000313" key="4">
    <source>
        <dbReference type="Proteomes" id="UP000220158"/>
    </source>
</evidence>
<dbReference type="VEuPathDB" id="PlasmoDB:PRELSG_0512700"/>
<dbReference type="OrthoDB" id="392790at2759"/>
<name>A0A1J1H5U1_PLARL</name>
<dbReference type="EMBL" id="LN835300">
    <property type="protein sequence ID" value="CRG98969.1"/>
    <property type="molecule type" value="Genomic_DNA"/>
</dbReference>
<keyword evidence="2" id="KW-0472">Membrane</keyword>
<feature type="region of interest" description="Disordered" evidence="1">
    <location>
        <begin position="456"/>
        <end position="479"/>
    </location>
</feature>
<dbReference type="OMA" id="NYGHEHN"/>
<keyword evidence="2" id="KW-0812">Transmembrane</keyword>
<dbReference type="Proteomes" id="UP000220158">
    <property type="component" value="Chromosome 5"/>
</dbReference>
<organism evidence="3 4">
    <name type="scientific">Plasmodium relictum</name>
    <dbReference type="NCBI Taxonomy" id="85471"/>
    <lineage>
        <taxon>Eukaryota</taxon>
        <taxon>Sar</taxon>
        <taxon>Alveolata</taxon>
        <taxon>Apicomplexa</taxon>
        <taxon>Aconoidasida</taxon>
        <taxon>Haemosporida</taxon>
        <taxon>Plasmodiidae</taxon>
        <taxon>Plasmodium</taxon>
        <taxon>Plasmodium (Haemamoeba)</taxon>
    </lineage>
</organism>
<evidence type="ECO:0000256" key="2">
    <source>
        <dbReference type="SAM" id="Phobius"/>
    </source>
</evidence>
<feature type="compositionally biased region" description="Basic residues" evidence="1">
    <location>
        <begin position="4775"/>
        <end position="4785"/>
    </location>
</feature>
<keyword evidence="4" id="KW-1185">Reference proteome</keyword>
<feature type="compositionally biased region" description="Basic and acidic residues" evidence="1">
    <location>
        <begin position="3475"/>
        <end position="3486"/>
    </location>
</feature>
<evidence type="ECO:0000313" key="3">
    <source>
        <dbReference type="EMBL" id="CRG98969.1"/>
    </source>
</evidence>
<proteinExistence type="predicted"/>